<keyword evidence="1" id="KW-0472">Membrane</keyword>
<comment type="caution">
    <text evidence="3">The sequence shown here is derived from an EMBL/GenBank/DDBJ whole genome shotgun (WGS) entry which is preliminary data.</text>
</comment>
<evidence type="ECO:0000313" key="3">
    <source>
        <dbReference type="EMBL" id="MFC0385988.1"/>
    </source>
</evidence>
<dbReference type="Pfam" id="PF06724">
    <property type="entry name" value="DUF1206"/>
    <property type="match status" value="1"/>
</dbReference>
<keyword evidence="1" id="KW-0812">Transmembrane</keyword>
<evidence type="ECO:0000313" key="4">
    <source>
        <dbReference type="Proteomes" id="UP001589789"/>
    </source>
</evidence>
<organism evidence="3 4">
    <name type="scientific">Muricoccus vinaceus</name>
    <dbReference type="NCBI Taxonomy" id="424704"/>
    <lineage>
        <taxon>Bacteria</taxon>
        <taxon>Pseudomonadati</taxon>
        <taxon>Pseudomonadota</taxon>
        <taxon>Alphaproteobacteria</taxon>
        <taxon>Acetobacterales</taxon>
        <taxon>Roseomonadaceae</taxon>
        <taxon>Muricoccus</taxon>
    </lineage>
</organism>
<protein>
    <submittedName>
        <fullName evidence="3">DUF1206 domain-containing protein</fullName>
    </submittedName>
</protein>
<accession>A0ABV6IQV6</accession>
<feature type="transmembrane region" description="Helical" evidence="1">
    <location>
        <begin position="12"/>
        <end position="36"/>
    </location>
</feature>
<name>A0ABV6IQV6_9PROT</name>
<evidence type="ECO:0000256" key="1">
    <source>
        <dbReference type="SAM" id="Phobius"/>
    </source>
</evidence>
<keyword evidence="4" id="KW-1185">Reference proteome</keyword>
<keyword evidence="1" id="KW-1133">Transmembrane helix</keyword>
<dbReference type="EMBL" id="JBHLVZ010000020">
    <property type="protein sequence ID" value="MFC0385988.1"/>
    <property type="molecule type" value="Genomic_DNA"/>
</dbReference>
<dbReference type="Proteomes" id="UP001589789">
    <property type="component" value="Unassembled WGS sequence"/>
</dbReference>
<dbReference type="InterPro" id="IPR009597">
    <property type="entry name" value="DUF1206"/>
</dbReference>
<evidence type="ECO:0000259" key="2">
    <source>
        <dbReference type="Pfam" id="PF06724"/>
    </source>
</evidence>
<reference evidence="3 4" key="1">
    <citation type="submission" date="2024-09" db="EMBL/GenBank/DDBJ databases">
        <authorList>
            <person name="Sun Q."/>
            <person name="Mori K."/>
        </authorList>
    </citation>
    <scope>NUCLEOTIDE SEQUENCE [LARGE SCALE GENOMIC DNA]</scope>
    <source>
        <strain evidence="3 4">CCM 7468</strain>
    </source>
</reference>
<proteinExistence type="predicted"/>
<feature type="transmembrane region" description="Helical" evidence="1">
    <location>
        <begin position="56"/>
        <end position="78"/>
    </location>
</feature>
<dbReference type="RefSeq" id="WP_377050129.1">
    <property type="nucleotide sequence ID" value="NZ_JBHLVZ010000020.1"/>
</dbReference>
<feature type="domain" description="DUF1206" evidence="2">
    <location>
        <begin position="15"/>
        <end position="80"/>
    </location>
</feature>
<gene>
    <name evidence="3" type="ORF">ACFFIC_10580</name>
</gene>
<sequence length="146" mass="15682">MTPSDRPVLKWLARLGYAARGLVSLLVGLLALFAAVGQGGEATGSKGALQTLFSQAWGTALLSIVALGLFGFALWRALQSTLDADRLGRSWRALLARSGPCQVGDVGRKEHPSWRSPQIVDGVLVTSLQALNAALRTWRCWSAVRR</sequence>